<evidence type="ECO:0000259" key="12">
    <source>
        <dbReference type="Pfam" id="PF00849"/>
    </source>
</evidence>
<dbReference type="PANTHER" id="PTHR21600:SF81">
    <property type="entry name" value="21S RRNA PSEUDOURIDINE(2819) SYNTHASE"/>
    <property type="match status" value="1"/>
</dbReference>
<dbReference type="EMBL" id="FO082053">
    <property type="protein sequence ID" value="CCE80518.1"/>
    <property type="molecule type" value="Genomic_DNA"/>
</dbReference>
<comment type="subcellular location">
    <subcellularLocation>
        <location evidence="1">Mitochondrion</location>
    </subcellularLocation>
</comment>
<comment type="function">
    <text evidence="6">Pseudouridylate synthase responsible for the pseudouridine-2819 formation in mitochondrial 21S rRNA. May modulate the efficiency or the fidelity of the mitochondrial translation machinery.</text>
</comment>
<evidence type="ECO:0000256" key="5">
    <source>
        <dbReference type="ARBA" id="ARBA00036927"/>
    </source>
</evidence>
<evidence type="ECO:0000256" key="2">
    <source>
        <dbReference type="ARBA" id="ARBA00010876"/>
    </source>
</evidence>
<dbReference type="InParanoid" id="G8YGG6"/>
<dbReference type="OrthoDB" id="428658at2759"/>
<dbReference type="EC" id="5.4.99.43" evidence="7"/>
<organism evidence="14 15">
    <name type="scientific">Pichia sorbitophila (strain ATCC MYA-4447 / BCRC 22081 / CBS 7064 / NBRC 10061 / NRRL Y-12695)</name>
    <name type="common">Hybrid yeast</name>
    <dbReference type="NCBI Taxonomy" id="559304"/>
    <lineage>
        <taxon>Eukaryota</taxon>
        <taxon>Fungi</taxon>
        <taxon>Dikarya</taxon>
        <taxon>Ascomycota</taxon>
        <taxon>Saccharomycotina</taxon>
        <taxon>Pichiomycetes</taxon>
        <taxon>Debaryomycetaceae</taxon>
        <taxon>Millerozyma</taxon>
    </lineage>
</organism>
<proteinExistence type="inferred from homology"/>
<evidence type="ECO:0000256" key="4">
    <source>
        <dbReference type="ARBA" id="ARBA00023235"/>
    </source>
</evidence>
<comment type="similarity">
    <text evidence="2">Belongs to the pseudouridine synthase RluA family.</text>
</comment>
<dbReference type="InterPro" id="IPR050188">
    <property type="entry name" value="RluA_PseudoU_synthase"/>
</dbReference>
<keyword evidence="4" id="KW-0413">Isomerase</keyword>
<dbReference type="SUPFAM" id="SSF55120">
    <property type="entry name" value="Pseudouridine synthase"/>
    <property type="match status" value="1"/>
</dbReference>
<dbReference type="Pfam" id="PF00849">
    <property type="entry name" value="PseudoU_synth_2"/>
    <property type="match status" value="1"/>
</dbReference>
<protein>
    <recommendedName>
        <fullName evidence="8">21S rRNA pseudouridine(2819) synthase</fullName>
        <ecNumber evidence="7">5.4.99.43</ecNumber>
    </recommendedName>
    <alternativeName>
        <fullName evidence="10">Pseudouridine synthase 5</fullName>
    </alternativeName>
    <alternativeName>
        <fullName evidence="9">Pseudouridylate synthase PUS5</fullName>
    </alternativeName>
    <alternativeName>
        <fullName evidence="11">Uracil hydrolyase PUS5</fullName>
    </alternativeName>
</protein>
<keyword evidence="3" id="KW-0496">Mitochondrion</keyword>
<dbReference type="PROSITE" id="PS01129">
    <property type="entry name" value="PSI_RLU"/>
    <property type="match status" value="1"/>
</dbReference>
<dbReference type="InterPro" id="IPR006145">
    <property type="entry name" value="PsdUridine_synth_RsuA/RluA"/>
</dbReference>
<evidence type="ECO:0000313" key="13">
    <source>
        <dbReference type="EMBL" id="CCE80518.1"/>
    </source>
</evidence>
<dbReference type="FunCoup" id="G8YGG6">
    <property type="interactions" value="175"/>
</dbReference>
<evidence type="ECO:0000313" key="15">
    <source>
        <dbReference type="Proteomes" id="UP000005222"/>
    </source>
</evidence>
<sequence>MHGTSLRAWRPIVKGKPNLIDLVDITDYYILLNKPSGVQCKGTSNFKSFLLPQLYKALKAYSERNSGTKVDPNNYKIVHRLDKYVTGGVIVGKKKFAKSISDSFAGIPNNVTIKRRYVGLLPIPTKYSFQTYLEKVTSGFAITGCSSLNALVRQVSENKEKGLHFISTDLSQGIINYDILASRKDDRKTGSKPIPGPRDILSYEAITKFKILHSLARPASREQCRHYPSLFEGKTLYPVVVELVTGRKNQIRDHVIQAFATPLLNDDNFLSFKARTTRGPQPNDVNSNIYKSNQIALHAAYLDVQVGAFKRQYLMPLKIDDAYLWTPFLEKDTFIDPIVHSLEHF</sequence>
<dbReference type="Proteomes" id="UP000005222">
    <property type="component" value="Chromosome G"/>
</dbReference>
<comment type="catalytic activity">
    <reaction evidence="5">
        <text>uridine(2819) in 21S rRNA = pseudouridine(2819) in 21S rRNA</text>
        <dbReference type="Rhea" id="RHEA:42556"/>
        <dbReference type="Rhea" id="RHEA-COMP:10113"/>
        <dbReference type="Rhea" id="RHEA-COMP:10114"/>
        <dbReference type="ChEBI" id="CHEBI:65314"/>
        <dbReference type="ChEBI" id="CHEBI:65315"/>
        <dbReference type="EC" id="5.4.99.43"/>
    </reaction>
</comment>
<accession>G8YGG6</accession>
<dbReference type="STRING" id="559304.G8YGG6"/>
<dbReference type="Proteomes" id="UP000005222">
    <property type="component" value="Chromosome H"/>
</dbReference>
<dbReference type="PANTHER" id="PTHR21600">
    <property type="entry name" value="MITOCHONDRIAL RNA PSEUDOURIDINE SYNTHASE"/>
    <property type="match status" value="1"/>
</dbReference>
<dbReference type="GO" id="GO:0000455">
    <property type="term" value="P:enzyme-directed rRNA pseudouridine synthesis"/>
    <property type="evidence" value="ECO:0007669"/>
    <property type="project" value="TreeGrafter"/>
</dbReference>
<reference evidence="15" key="2">
    <citation type="journal article" date="2012" name="G3 (Bethesda)">
        <title>Pichia sorbitophila, an interspecies yeast hybrid reveals early steps of genome resolution following polyploidization.</title>
        <authorList>
            <person name="Leh Louis V."/>
            <person name="Despons L."/>
            <person name="Friedrich A."/>
            <person name="Martin T."/>
            <person name="Durrens P."/>
            <person name="Casaregola S."/>
            <person name="Neuveglise C."/>
            <person name="Fairhead C."/>
            <person name="Marck C."/>
            <person name="Cruz J.A."/>
            <person name="Straub M.L."/>
            <person name="Kugler V."/>
            <person name="Sacerdot C."/>
            <person name="Uzunov Z."/>
            <person name="Thierry A."/>
            <person name="Weiss S."/>
            <person name="Bleykasten C."/>
            <person name="De Montigny J."/>
            <person name="Jacques N."/>
            <person name="Jung P."/>
            <person name="Lemaire M."/>
            <person name="Mallet S."/>
            <person name="Morel G."/>
            <person name="Richard G.F."/>
            <person name="Sarkar A."/>
            <person name="Savel G."/>
            <person name="Schacherer J."/>
            <person name="Seret M.L."/>
            <person name="Talla E."/>
            <person name="Samson G."/>
            <person name="Jubin C."/>
            <person name="Poulain J."/>
            <person name="Vacherie B."/>
            <person name="Barbe V."/>
            <person name="Pelletier E."/>
            <person name="Sherman D.J."/>
            <person name="Westhof E."/>
            <person name="Weissenbach J."/>
            <person name="Baret P.V."/>
            <person name="Wincker P."/>
            <person name="Gaillardin C."/>
            <person name="Dujon B."/>
            <person name="Souciet J.L."/>
        </authorList>
    </citation>
    <scope>NUCLEOTIDE SEQUENCE [LARGE SCALE GENOMIC DNA]</scope>
    <source>
        <strain evidence="15">ATCC MYA-4447 / BCRC 22081 / CBS 7064 / NBRC 10061 / NRRL Y-12695</strain>
    </source>
</reference>
<keyword evidence="15" id="KW-1185">Reference proteome</keyword>
<evidence type="ECO:0000256" key="9">
    <source>
        <dbReference type="ARBA" id="ARBA00041561"/>
    </source>
</evidence>
<evidence type="ECO:0000256" key="3">
    <source>
        <dbReference type="ARBA" id="ARBA00023128"/>
    </source>
</evidence>
<dbReference type="InterPro" id="IPR006224">
    <property type="entry name" value="PsdUridine_synth_RluA-like_CS"/>
</dbReference>
<evidence type="ECO:0000256" key="6">
    <source>
        <dbReference type="ARBA" id="ARBA00037513"/>
    </source>
</evidence>
<evidence type="ECO:0000256" key="11">
    <source>
        <dbReference type="ARBA" id="ARBA00042700"/>
    </source>
</evidence>
<dbReference type="eggNOG" id="KOG1919">
    <property type="taxonomic scope" value="Eukaryota"/>
</dbReference>
<dbReference type="EMBL" id="FO082052">
    <property type="protein sequence ID" value="CCE81283.1"/>
    <property type="molecule type" value="Genomic_DNA"/>
</dbReference>
<dbReference type="AlphaFoldDB" id="G8YGG6"/>
<dbReference type="Gene3D" id="3.30.2350.10">
    <property type="entry name" value="Pseudouridine synthase"/>
    <property type="match status" value="1"/>
</dbReference>
<reference evidence="14" key="1">
    <citation type="submission" date="2011-10" db="EMBL/GenBank/DDBJ databases">
        <authorList>
            <person name="Genoscope - CEA"/>
        </authorList>
    </citation>
    <scope>NUCLEOTIDE SEQUENCE</scope>
</reference>
<name>G8YGG6_PICSO</name>
<gene>
    <name evidence="14" type="primary">Piso0_003637</name>
    <name evidence="13" type="ORF">GNLVRS01_PISO0G16704g</name>
    <name evidence="14" type="ORF">GNLVRS01_PISO0H16705g</name>
</gene>
<dbReference type="InterPro" id="IPR020103">
    <property type="entry name" value="PsdUridine_synth_cat_dom_sf"/>
</dbReference>
<feature type="domain" description="Pseudouridine synthase RsuA/RluA-like" evidence="12">
    <location>
        <begin position="28"/>
        <end position="255"/>
    </location>
</feature>
<evidence type="ECO:0000256" key="8">
    <source>
        <dbReference type="ARBA" id="ARBA00040626"/>
    </source>
</evidence>
<evidence type="ECO:0000313" key="14">
    <source>
        <dbReference type="EMBL" id="CCE81283.1"/>
    </source>
</evidence>
<evidence type="ECO:0000256" key="10">
    <source>
        <dbReference type="ARBA" id="ARBA00041978"/>
    </source>
</evidence>
<dbReference type="GO" id="GO:0160143">
    <property type="term" value="F:21S rRNA pseudouridine(2819) synthase activity"/>
    <property type="evidence" value="ECO:0007669"/>
    <property type="project" value="UniProtKB-EC"/>
</dbReference>
<dbReference type="HOGENOM" id="CLU_998077_0_0_1"/>
<evidence type="ECO:0000256" key="7">
    <source>
        <dbReference type="ARBA" id="ARBA00038947"/>
    </source>
</evidence>
<evidence type="ECO:0000256" key="1">
    <source>
        <dbReference type="ARBA" id="ARBA00004173"/>
    </source>
</evidence>
<dbReference type="GO" id="GO:0003723">
    <property type="term" value="F:RNA binding"/>
    <property type="evidence" value="ECO:0007669"/>
    <property type="project" value="InterPro"/>
</dbReference>
<dbReference type="GO" id="GO:0005739">
    <property type="term" value="C:mitochondrion"/>
    <property type="evidence" value="ECO:0007669"/>
    <property type="project" value="UniProtKB-SubCell"/>
</dbReference>